<dbReference type="Proteomes" id="UP000054735">
    <property type="component" value="Unassembled WGS sequence"/>
</dbReference>
<evidence type="ECO:0000259" key="3">
    <source>
        <dbReference type="PROSITE" id="PS50975"/>
    </source>
</evidence>
<protein>
    <submittedName>
        <fullName evidence="5">Cyanophycin synthetase</fullName>
        <ecNumber evidence="5">6.3.2.29</ecNumber>
    </submittedName>
</protein>
<dbReference type="GO" id="GO:0071160">
    <property type="term" value="F:cyanophycin synthetase activity (L-aspartate-adding)"/>
    <property type="evidence" value="ECO:0007669"/>
    <property type="project" value="UniProtKB-EC"/>
</dbReference>
<reference evidence="4 6" key="1">
    <citation type="submission" date="2015-11" db="EMBL/GenBank/DDBJ databases">
        <title>Genomic analysis of 38 Legionella species identifies large and diverse effector repertoires.</title>
        <authorList>
            <person name="Burstein D."/>
            <person name="Amaro F."/>
            <person name="Zusman T."/>
            <person name="Lifshitz Z."/>
            <person name="Cohen O."/>
            <person name="Gilbert J.A."/>
            <person name="Pupko T."/>
            <person name="Shuman H.A."/>
            <person name="Segal G."/>
        </authorList>
    </citation>
    <scope>NUCLEOTIDE SEQUENCE [LARGE SCALE GENOMIC DNA]</scope>
    <source>
        <strain evidence="4 6">CDC#1407-AL-14</strain>
    </source>
</reference>
<dbReference type="SUPFAM" id="SSF56059">
    <property type="entry name" value="Glutathione synthetase ATP-binding domain-like"/>
    <property type="match status" value="1"/>
</dbReference>
<evidence type="ECO:0000256" key="1">
    <source>
        <dbReference type="ARBA" id="ARBA00023211"/>
    </source>
</evidence>
<keyword evidence="2" id="KW-0067">ATP-binding</keyword>
<evidence type="ECO:0000313" key="4">
    <source>
        <dbReference type="EMBL" id="KTC74522.1"/>
    </source>
</evidence>
<accession>A0A378IDP7</accession>
<evidence type="ECO:0000313" key="5">
    <source>
        <dbReference type="EMBL" id="STX32651.1"/>
    </source>
</evidence>
<organism evidence="5 7">
    <name type="scientific">Legionella birminghamensis</name>
    <dbReference type="NCBI Taxonomy" id="28083"/>
    <lineage>
        <taxon>Bacteria</taxon>
        <taxon>Pseudomonadati</taxon>
        <taxon>Pseudomonadota</taxon>
        <taxon>Gammaproteobacteria</taxon>
        <taxon>Legionellales</taxon>
        <taxon>Legionellaceae</taxon>
        <taxon>Legionella</taxon>
    </lineage>
</organism>
<dbReference type="EMBL" id="LNXT01000009">
    <property type="protein sequence ID" value="KTC74522.1"/>
    <property type="molecule type" value="Genomic_DNA"/>
</dbReference>
<dbReference type="InterPro" id="IPR011761">
    <property type="entry name" value="ATP-grasp"/>
</dbReference>
<dbReference type="InterPro" id="IPR013651">
    <property type="entry name" value="ATP-grasp_RimK-type"/>
</dbReference>
<dbReference type="STRING" id="28083.Lbir_0802"/>
<dbReference type="InterPro" id="IPR011810">
    <property type="entry name" value="Cya_phycin_syn"/>
</dbReference>
<dbReference type="InterPro" id="IPR044019">
    <property type="entry name" value="Cyanophycin_syn_N"/>
</dbReference>
<dbReference type="GO" id="GO:0046872">
    <property type="term" value="F:metal ion binding"/>
    <property type="evidence" value="ECO:0007669"/>
    <property type="project" value="InterPro"/>
</dbReference>
<dbReference type="GO" id="GO:0009432">
    <property type="term" value="P:SOS response"/>
    <property type="evidence" value="ECO:0007669"/>
    <property type="project" value="TreeGrafter"/>
</dbReference>
<dbReference type="Pfam" id="PF08443">
    <property type="entry name" value="RimK"/>
    <property type="match status" value="1"/>
</dbReference>
<dbReference type="EMBL" id="UGNW01000001">
    <property type="protein sequence ID" value="STX32651.1"/>
    <property type="molecule type" value="Genomic_DNA"/>
</dbReference>
<dbReference type="GO" id="GO:0005737">
    <property type="term" value="C:cytoplasm"/>
    <property type="evidence" value="ECO:0007669"/>
    <property type="project" value="TreeGrafter"/>
</dbReference>
<dbReference type="Gene3D" id="3.40.1190.10">
    <property type="entry name" value="Mur-like, catalytic domain"/>
    <property type="match status" value="1"/>
</dbReference>
<dbReference type="SUPFAM" id="SSF53623">
    <property type="entry name" value="MurD-like peptide ligases, catalytic domain"/>
    <property type="match status" value="1"/>
</dbReference>
<dbReference type="AlphaFoldDB" id="A0A378IDP7"/>
<dbReference type="GO" id="GO:0005524">
    <property type="term" value="F:ATP binding"/>
    <property type="evidence" value="ECO:0007669"/>
    <property type="project" value="UniProtKB-UniRule"/>
</dbReference>
<dbReference type="GO" id="GO:0018169">
    <property type="term" value="F:ribosomal S6-glutamic acid ligase activity"/>
    <property type="evidence" value="ECO:0007669"/>
    <property type="project" value="TreeGrafter"/>
</dbReference>
<dbReference type="PANTHER" id="PTHR21621">
    <property type="entry name" value="RIBOSOMAL PROTEIN S6 MODIFICATION PROTEIN"/>
    <property type="match status" value="1"/>
</dbReference>
<dbReference type="PROSITE" id="PS50975">
    <property type="entry name" value="ATP_GRASP"/>
    <property type="match status" value="1"/>
</dbReference>
<sequence>MEILNLQILRGPNYWSNTHTRLMVIKLDLLHYETHQSNSIQGFTQALERLLPSLATHPCTDNGAGGFLKRLQEGAPLSYVIEHLAQELQCLVGMKCSFGRTRALGKKGIYQIVFSYEIEQAGYYAAKTAISIVECLALGKPYLSLEKDLQHLKEIIAAEQPGPSTLSILKEAEKRNIPYYHLNEESLIRLGQGANQRLLSATITSQTSSIGVDNACDKERTKEILASQLIPVPQGCIVRNQQALDKAIDRIGFPCVIKPIDGNHGRGITTNINSLEKAYEAFDSAKKLSSSVIVEKYITGQDFRFLVINYKLIAVAKRVPAMIVGTGNHTVEELIAKVNQDPHRGEHHENYLTTIKIDQHTLSLLTEQGFSLNCIVPSGQILYLKQTANISTGGTSIDVTAQIHPYNVFLAERIARLMHLDICGIDVIAEDIRLPLNETKGAVLEVNAAPGLRMHLCPDKGIARNVAAPIIDMLYPNNQPSRIPIIAATGLKFNRALIRLISALACEYGYSAGSTSAEGTYIGRHKIPHKQDSAFRQINMVLRDPIVDFGVFECSAEDILEHGLAFDHCNIGIVMNVNEVAPETSDPLYSKDLVHVKEVILRSVTQQGYCILNADVDLVYGMRTVANCNLALFSLRANNPRIIEHCQKNGLAAFVDHQHLLVCKGEKIYCRIALAGLSAMMEIQSSMVQNLLAAILACACCGLDLDYIGEKVAKILEVMQKRSSTLEVA</sequence>
<evidence type="ECO:0000256" key="2">
    <source>
        <dbReference type="PROSITE-ProRule" id="PRU00409"/>
    </source>
</evidence>
<dbReference type="NCBIfam" id="TIGR02068">
    <property type="entry name" value="cya_phycin_syn"/>
    <property type="match status" value="1"/>
</dbReference>
<dbReference type="RefSeq" id="WP_058522906.1">
    <property type="nucleotide sequence ID" value="NZ_CAAAHV010000036.1"/>
</dbReference>
<dbReference type="EC" id="6.3.2.29" evidence="5"/>
<dbReference type="Gene3D" id="3.30.470.20">
    <property type="entry name" value="ATP-grasp fold, B domain"/>
    <property type="match status" value="2"/>
</dbReference>
<dbReference type="PANTHER" id="PTHR21621:SF0">
    <property type="entry name" value="BETA-CITRYLGLUTAMATE SYNTHASE B-RELATED"/>
    <property type="match status" value="1"/>
</dbReference>
<name>A0A378IDP7_9GAMM</name>
<feature type="domain" description="ATP-grasp" evidence="3">
    <location>
        <begin position="222"/>
        <end position="475"/>
    </location>
</feature>
<reference evidence="5 7" key="2">
    <citation type="submission" date="2018-06" db="EMBL/GenBank/DDBJ databases">
        <authorList>
            <consortium name="Pathogen Informatics"/>
            <person name="Doyle S."/>
        </authorList>
    </citation>
    <scope>NUCLEOTIDE SEQUENCE [LARGE SCALE GENOMIC DNA]</scope>
    <source>
        <strain evidence="5 7">NCTC12437</strain>
    </source>
</reference>
<dbReference type="Proteomes" id="UP000255066">
    <property type="component" value="Unassembled WGS sequence"/>
</dbReference>
<keyword evidence="2" id="KW-0547">Nucleotide-binding</keyword>
<keyword evidence="6" id="KW-1185">Reference proteome</keyword>
<gene>
    <name evidence="5" type="primary">cphA_3</name>
    <name evidence="4" type="synonym">cphA_1</name>
    <name evidence="4" type="ORF">Lbir_0802</name>
    <name evidence="5" type="ORF">NCTC12437_02445</name>
</gene>
<dbReference type="InterPro" id="IPR036565">
    <property type="entry name" value="Mur-like_cat_sf"/>
</dbReference>
<dbReference type="OrthoDB" id="9803907at2"/>
<dbReference type="Pfam" id="PF18921">
    <property type="entry name" value="Cyanophycin_syn"/>
    <property type="match status" value="1"/>
</dbReference>
<evidence type="ECO:0000313" key="6">
    <source>
        <dbReference type="Proteomes" id="UP000054735"/>
    </source>
</evidence>
<keyword evidence="5" id="KW-0436">Ligase</keyword>
<proteinExistence type="predicted"/>
<evidence type="ECO:0000313" key="7">
    <source>
        <dbReference type="Proteomes" id="UP000255066"/>
    </source>
</evidence>
<keyword evidence="1" id="KW-0464">Manganese</keyword>